<name>A0A4R6BWB7_9STAP</name>
<keyword evidence="5" id="KW-1185">Reference proteome</keyword>
<dbReference type="EMBL" id="SCWB01000003">
    <property type="protein sequence ID" value="TDM12617.1"/>
    <property type="molecule type" value="Genomic_DNA"/>
</dbReference>
<evidence type="ECO:0000256" key="2">
    <source>
        <dbReference type="ARBA" id="ARBA00022679"/>
    </source>
</evidence>
<sequence length="356" mass="39419">MNILVAVDRFEDKLSSREANNYIEEGIHKVLENSQVVKVPLFDGSKDMIDGVLQWNRGKRFQWNVLGSQLQQTKVTVAGIDKNLYIDCSTLFNNAGQLQETSSTGLGQVILNGLDLGYEAFTVALGNSTVMDGGIGMLELLGVRFFDGNGDQLTGPLIAADIKRIRNIDVSSIDDRLAACEFTIISDKDYYLFGSHSHAADIVADTEELKTMDNNIWYLNEQFKKINFNLTRPSYGGDGGGLRAVFSEILSAEVITSKEMIFRDTNIEHLLEEADMIIFGGGTVNASKGSLVSQAIMDYAAAGKKYIYLTAGQQLPSDDTNIYHFNIYPEMTADTQDIQIGIQLQNTVMTLMRMQK</sequence>
<keyword evidence="3 4" id="KW-0418">Kinase</keyword>
<dbReference type="AlphaFoldDB" id="A0A4R6BWB7"/>
<dbReference type="SUPFAM" id="SSF110738">
    <property type="entry name" value="Glycerate kinase I"/>
    <property type="match status" value="1"/>
</dbReference>
<evidence type="ECO:0000313" key="4">
    <source>
        <dbReference type="EMBL" id="TDM12617.1"/>
    </source>
</evidence>
<dbReference type="Gene3D" id="3.90.1510.10">
    <property type="entry name" value="Glycerate kinase, domain 2"/>
    <property type="match status" value="1"/>
</dbReference>
<dbReference type="InterPro" id="IPR018193">
    <property type="entry name" value="Glyc_kinase_flavodox-like_fold"/>
</dbReference>
<dbReference type="RefSeq" id="WP_133443227.1">
    <property type="nucleotide sequence ID" value="NZ_SCWB01000003.1"/>
</dbReference>
<dbReference type="OrthoDB" id="9774290at2"/>
<comment type="caution">
    <text evidence="4">The sequence shown here is derived from an EMBL/GenBank/DDBJ whole genome shotgun (WGS) entry which is preliminary data.</text>
</comment>
<keyword evidence="2" id="KW-0808">Transferase</keyword>
<comment type="similarity">
    <text evidence="1">Belongs to the glycerate kinase type-1 family.</text>
</comment>
<dbReference type="GO" id="GO:0008887">
    <property type="term" value="F:glycerate kinase activity"/>
    <property type="evidence" value="ECO:0007669"/>
    <property type="project" value="InterPro"/>
</dbReference>
<evidence type="ECO:0000313" key="5">
    <source>
        <dbReference type="Proteomes" id="UP000294802"/>
    </source>
</evidence>
<reference evidence="4 5" key="1">
    <citation type="submission" date="2019-01" db="EMBL/GenBank/DDBJ databases">
        <title>Draft genome sequences of the type strains of six Macrococcus species.</title>
        <authorList>
            <person name="Mazhar S."/>
            <person name="Altermann E."/>
            <person name="Hill C."/>
            <person name="Mcauliffe O."/>
        </authorList>
    </citation>
    <scope>NUCLEOTIDE SEQUENCE [LARGE SCALE GENOMIC DNA]</scope>
    <source>
        <strain evidence="4 5">CCM4815</strain>
    </source>
</reference>
<dbReference type="InterPro" id="IPR004381">
    <property type="entry name" value="Glycerate_kinase"/>
</dbReference>
<dbReference type="InterPro" id="IPR036129">
    <property type="entry name" value="Glycerate_kinase_sf"/>
</dbReference>
<evidence type="ECO:0000256" key="1">
    <source>
        <dbReference type="ARBA" id="ARBA00006284"/>
    </source>
</evidence>
<dbReference type="GO" id="GO:0031388">
    <property type="term" value="P:organic acid phosphorylation"/>
    <property type="evidence" value="ECO:0007669"/>
    <property type="project" value="InterPro"/>
</dbReference>
<proteinExistence type="inferred from homology"/>
<evidence type="ECO:0000256" key="3">
    <source>
        <dbReference type="ARBA" id="ARBA00022777"/>
    </source>
</evidence>
<accession>A0A4R6BWB7</accession>
<dbReference type="Proteomes" id="UP000294802">
    <property type="component" value="Unassembled WGS sequence"/>
</dbReference>
<organism evidence="4 5">
    <name type="scientific">Macrococcus lamae</name>
    <dbReference type="NCBI Taxonomy" id="198484"/>
    <lineage>
        <taxon>Bacteria</taxon>
        <taxon>Bacillati</taxon>
        <taxon>Bacillota</taxon>
        <taxon>Bacilli</taxon>
        <taxon>Bacillales</taxon>
        <taxon>Staphylococcaceae</taxon>
        <taxon>Macrococcus</taxon>
    </lineage>
</organism>
<dbReference type="Gene3D" id="3.40.50.10350">
    <property type="entry name" value="Glycerate kinase, domain 1"/>
    <property type="match status" value="1"/>
</dbReference>
<dbReference type="InterPro" id="IPR018197">
    <property type="entry name" value="Glycerate_kinase_RE-like"/>
</dbReference>
<protein>
    <submittedName>
        <fullName evidence="4">Glycerate kinase</fullName>
    </submittedName>
</protein>
<gene>
    <name evidence="4" type="ORF">ERX29_03130</name>
</gene>
<dbReference type="PANTHER" id="PTHR21599">
    <property type="entry name" value="GLYCERATE KINASE"/>
    <property type="match status" value="1"/>
</dbReference>
<dbReference type="Pfam" id="PF02595">
    <property type="entry name" value="Gly_kinase"/>
    <property type="match status" value="1"/>
</dbReference>
<dbReference type="PANTHER" id="PTHR21599:SF0">
    <property type="entry name" value="GLYCERATE KINASE"/>
    <property type="match status" value="1"/>
</dbReference>